<keyword evidence="3" id="KW-0805">Transcription regulation</keyword>
<dbReference type="Proteomes" id="UP001225646">
    <property type="component" value="Unassembled WGS sequence"/>
</dbReference>
<evidence type="ECO:0000256" key="4">
    <source>
        <dbReference type="ARBA" id="ARBA00023163"/>
    </source>
</evidence>
<dbReference type="InterPro" id="IPR035965">
    <property type="entry name" value="PAS-like_dom_sf"/>
</dbReference>
<dbReference type="InterPro" id="IPR002078">
    <property type="entry name" value="Sigma_54_int"/>
</dbReference>
<dbReference type="InterPro" id="IPR009057">
    <property type="entry name" value="Homeodomain-like_sf"/>
</dbReference>
<dbReference type="InterPro" id="IPR058031">
    <property type="entry name" value="AAA_lid_NorR"/>
</dbReference>
<dbReference type="Gene3D" id="3.30.450.20">
    <property type="entry name" value="PAS domain"/>
    <property type="match status" value="1"/>
</dbReference>
<evidence type="ECO:0000259" key="5">
    <source>
        <dbReference type="PROSITE" id="PS50045"/>
    </source>
</evidence>
<evidence type="ECO:0000256" key="1">
    <source>
        <dbReference type="ARBA" id="ARBA00022741"/>
    </source>
</evidence>
<accession>A0ABT9VP08</accession>
<keyword evidence="4" id="KW-0804">Transcription</keyword>
<keyword evidence="8" id="KW-1185">Reference proteome</keyword>
<comment type="caution">
    <text evidence="7">The sequence shown here is derived from an EMBL/GenBank/DDBJ whole genome shotgun (WGS) entry which is preliminary data.</text>
</comment>
<feature type="domain" description="Sigma-54 factor interaction" evidence="5">
    <location>
        <begin position="214"/>
        <end position="444"/>
    </location>
</feature>
<dbReference type="Gene3D" id="3.40.50.300">
    <property type="entry name" value="P-loop containing nucleotide triphosphate hydrolases"/>
    <property type="match status" value="1"/>
</dbReference>
<dbReference type="PRINTS" id="PR01590">
    <property type="entry name" value="HTHFIS"/>
</dbReference>
<dbReference type="PROSITE" id="PS00675">
    <property type="entry name" value="SIGMA54_INTERACT_1"/>
    <property type="match status" value="1"/>
</dbReference>
<dbReference type="SMART" id="SM00091">
    <property type="entry name" value="PAS"/>
    <property type="match status" value="1"/>
</dbReference>
<organism evidence="7 8">
    <name type="scientific">Aeribacillus alveayuensis</name>
    <dbReference type="NCBI Taxonomy" id="279215"/>
    <lineage>
        <taxon>Bacteria</taxon>
        <taxon>Bacillati</taxon>
        <taxon>Bacillota</taxon>
        <taxon>Bacilli</taxon>
        <taxon>Bacillales</taxon>
        <taxon>Bacillaceae</taxon>
        <taxon>Aeribacillus</taxon>
    </lineage>
</organism>
<dbReference type="CDD" id="cd00130">
    <property type="entry name" value="PAS"/>
    <property type="match status" value="1"/>
</dbReference>
<dbReference type="EMBL" id="JAUSTR010000006">
    <property type="protein sequence ID" value="MDQ0162714.1"/>
    <property type="molecule type" value="Genomic_DNA"/>
</dbReference>
<dbReference type="NCBIfam" id="TIGR00229">
    <property type="entry name" value="sensory_box"/>
    <property type="match status" value="1"/>
</dbReference>
<gene>
    <name evidence="7" type="ORF">J2S06_001791</name>
</gene>
<dbReference type="PROSITE" id="PS50045">
    <property type="entry name" value="SIGMA54_INTERACT_4"/>
    <property type="match status" value="1"/>
</dbReference>
<keyword evidence="1" id="KW-0547">Nucleotide-binding</keyword>
<dbReference type="Pfam" id="PF00158">
    <property type="entry name" value="Sigma54_activat"/>
    <property type="match status" value="1"/>
</dbReference>
<dbReference type="InterPro" id="IPR002197">
    <property type="entry name" value="HTH_Fis"/>
</dbReference>
<feature type="domain" description="PAS" evidence="6">
    <location>
        <begin position="74"/>
        <end position="129"/>
    </location>
</feature>
<dbReference type="Gene3D" id="1.10.10.60">
    <property type="entry name" value="Homeodomain-like"/>
    <property type="match status" value="1"/>
</dbReference>
<dbReference type="SUPFAM" id="SSF55785">
    <property type="entry name" value="PYP-like sensor domain (PAS domain)"/>
    <property type="match status" value="1"/>
</dbReference>
<reference evidence="7 8" key="1">
    <citation type="submission" date="2023-07" db="EMBL/GenBank/DDBJ databases">
        <title>Genomic Encyclopedia of Type Strains, Phase IV (KMG-IV): sequencing the most valuable type-strain genomes for metagenomic binning, comparative biology and taxonomic classification.</title>
        <authorList>
            <person name="Goeker M."/>
        </authorList>
    </citation>
    <scope>NUCLEOTIDE SEQUENCE [LARGE SCALE GENOMIC DNA]</scope>
    <source>
        <strain evidence="7 8">DSM 19092</strain>
    </source>
</reference>
<evidence type="ECO:0000259" key="6">
    <source>
        <dbReference type="PROSITE" id="PS50112"/>
    </source>
</evidence>
<dbReference type="InterPro" id="IPR027417">
    <property type="entry name" value="P-loop_NTPase"/>
</dbReference>
<dbReference type="CDD" id="cd00009">
    <property type="entry name" value="AAA"/>
    <property type="match status" value="1"/>
</dbReference>
<protein>
    <submittedName>
        <fullName evidence="7">PAS domain S-box-containing protein</fullName>
    </submittedName>
</protein>
<dbReference type="InterPro" id="IPR025662">
    <property type="entry name" value="Sigma_54_int_dom_ATP-bd_1"/>
</dbReference>
<dbReference type="RefSeq" id="WP_419152062.1">
    <property type="nucleotide sequence ID" value="NZ_JAUSTR010000006.1"/>
</dbReference>
<dbReference type="SMART" id="SM00382">
    <property type="entry name" value="AAA"/>
    <property type="match status" value="1"/>
</dbReference>
<keyword evidence="2" id="KW-0067">ATP-binding</keyword>
<sequence>MMHLNLSLKALSLPLDNTHKVKHMKFVPKNDHLSDLEHLLDGQDLALVDEQGNVIGWVPYTRIADVLLKQWKILSSFYETLLKAVDDAITVVDKNGTIISWNPKAEELYQCRQQESVGKHITSLFKEESVVLMSALKDGKSVVRQYNQPKSDVHVLINTQPVYLKDKIVGGISVERDISDIVKLNEELLSTTAYIQHLESQMKSDEKHDPFHKIKGRSPALMNAIHLAKKVASTDAPVLITGESGVGKELFSQAIHQASERKEHPFVAINCGAIPAALFESELFGYEKGAFTGAVKEGKKGKFDAAKGGTLFLDEIGEMPLDLQVKLLRVLQEKQFYRIGGTKPIPVDVRIIAATNRDLEKMVSEGTFRQDLYYRLNVVSIHIPPLRERIEDIPELIQLYLKEFSIKYKKPTPTIDPEVMYRFMENSWEGNIRQLRNTIERIMILVDEETITPHHLPAPFNQKPTMVIPRLEREDPVPLSHLSEKEKIQYALQKTYGNKSAAAKLLGISRMSLYNKLKKYGL</sequence>
<dbReference type="PANTHER" id="PTHR32071:SF57">
    <property type="entry name" value="C4-DICARBOXYLATE TRANSPORT TRANSCRIPTIONAL REGULATORY PROTEIN DCTD"/>
    <property type="match status" value="1"/>
</dbReference>
<dbReference type="Gene3D" id="1.10.8.60">
    <property type="match status" value="1"/>
</dbReference>
<evidence type="ECO:0000256" key="2">
    <source>
        <dbReference type="ARBA" id="ARBA00022840"/>
    </source>
</evidence>
<dbReference type="InterPro" id="IPR000014">
    <property type="entry name" value="PAS"/>
</dbReference>
<dbReference type="PANTHER" id="PTHR32071">
    <property type="entry name" value="TRANSCRIPTIONAL REGULATORY PROTEIN"/>
    <property type="match status" value="1"/>
</dbReference>
<name>A0ABT9VP08_9BACI</name>
<evidence type="ECO:0000256" key="3">
    <source>
        <dbReference type="ARBA" id="ARBA00023015"/>
    </source>
</evidence>
<evidence type="ECO:0000313" key="7">
    <source>
        <dbReference type="EMBL" id="MDQ0162714.1"/>
    </source>
</evidence>
<dbReference type="Pfam" id="PF13426">
    <property type="entry name" value="PAS_9"/>
    <property type="match status" value="1"/>
</dbReference>
<dbReference type="PROSITE" id="PS50112">
    <property type="entry name" value="PAS"/>
    <property type="match status" value="1"/>
</dbReference>
<dbReference type="Pfam" id="PF02954">
    <property type="entry name" value="HTH_8"/>
    <property type="match status" value="1"/>
</dbReference>
<proteinExistence type="predicted"/>
<dbReference type="Pfam" id="PF25601">
    <property type="entry name" value="AAA_lid_14"/>
    <property type="match status" value="1"/>
</dbReference>
<dbReference type="InterPro" id="IPR003593">
    <property type="entry name" value="AAA+_ATPase"/>
</dbReference>
<dbReference type="SUPFAM" id="SSF46689">
    <property type="entry name" value="Homeodomain-like"/>
    <property type="match status" value="1"/>
</dbReference>
<evidence type="ECO:0000313" key="8">
    <source>
        <dbReference type="Proteomes" id="UP001225646"/>
    </source>
</evidence>
<dbReference type="SUPFAM" id="SSF52540">
    <property type="entry name" value="P-loop containing nucleoside triphosphate hydrolases"/>
    <property type="match status" value="1"/>
</dbReference>